<dbReference type="HOGENOM" id="CLU_1796246_0_0_1"/>
<feature type="compositionally biased region" description="Acidic residues" evidence="1">
    <location>
        <begin position="91"/>
        <end position="104"/>
    </location>
</feature>
<dbReference type="GeneID" id="4387303"/>
<evidence type="ECO:0000313" key="2">
    <source>
        <dbReference type="EMBL" id="EAQ92338.1"/>
    </source>
</evidence>
<organism evidence="2 3">
    <name type="scientific">Chaetomium globosum (strain ATCC 6205 / CBS 148.51 / DSM 1962 / NBRC 6347 / NRRL 1970)</name>
    <name type="common">Soil fungus</name>
    <dbReference type="NCBI Taxonomy" id="306901"/>
    <lineage>
        <taxon>Eukaryota</taxon>
        <taxon>Fungi</taxon>
        <taxon>Dikarya</taxon>
        <taxon>Ascomycota</taxon>
        <taxon>Pezizomycotina</taxon>
        <taxon>Sordariomycetes</taxon>
        <taxon>Sordariomycetidae</taxon>
        <taxon>Sordariales</taxon>
        <taxon>Chaetomiaceae</taxon>
        <taxon>Chaetomium</taxon>
    </lineage>
</organism>
<feature type="compositionally biased region" description="Basic and acidic residues" evidence="1">
    <location>
        <begin position="1"/>
        <end position="37"/>
    </location>
</feature>
<evidence type="ECO:0000313" key="3">
    <source>
        <dbReference type="Proteomes" id="UP000001056"/>
    </source>
</evidence>
<gene>
    <name evidence="2" type="ORF">CHGG_00573</name>
</gene>
<dbReference type="RefSeq" id="XP_001219794.1">
    <property type="nucleotide sequence ID" value="XM_001219793.1"/>
</dbReference>
<name>Q2HGT1_CHAGB</name>
<dbReference type="VEuPathDB" id="FungiDB:CHGG_00573"/>
<sequence length="144" mass="15815">MEMLRMKSEKKAMEARVDGDEDGRLAEVEHHRERVDEEALENMPMARPRFAGSQISAMVPAPTACDGCRSAAAENAHDEQHGDVDAYGADDREDEKEREGDDVDGPAPECLRERGPVAGQRVEAGPHGIETTYHHSGNMDMASK</sequence>
<feature type="region of interest" description="Disordered" evidence="1">
    <location>
        <begin position="1"/>
        <end position="43"/>
    </location>
</feature>
<keyword evidence="3" id="KW-1185">Reference proteome</keyword>
<feature type="compositionally biased region" description="Basic and acidic residues" evidence="1">
    <location>
        <begin position="75"/>
        <end position="84"/>
    </location>
</feature>
<dbReference type="AlphaFoldDB" id="Q2HGT1"/>
<reference evidence="3" key="1">
    <citation type="journal article" date="2015" name="Genome Announc.">
        <title>Draft genome sequence of the cellulolytic fungus Chaetomium globosum.</title>
        <authorList>
            <person name="Cuomo C.A."/>
            <person name="Untereiner W.A."/>
            <person name="Ma L.-J."/>
            <person name="Grabherr M."/>
            <person name="Birren B.W."/>
        </authorList>
    </citation>
    <scope>NUCLEOTIDE SEQUENCE [LARGE SCALE GENOMIC DNA]</scope>
    <source>
        <strain evidence="3">ATCC 6205 / CBS 148.51 / DSM 1962 / NBRC 6347 / NRRL 1970</strain>
    </source>
</reference>
<feature type="region of interest" description="Disordered" evidence="1">
    <location>
        <begin position="63"/>
        <end position="144"/>
    </location>
</feature>
<evidence type="ECO:0000256" key="1">
    <source>
        <dbReference type="SAM" id="MobiDB-lite"/>
    </source>
</evidence>
<dbReference type="InParanoid" id="Q2HGT1"/>
<accession>Q2HGT1</accession>
<proteinExistence type="predicted"/>
<dbReference type="Proteomes" id="UP000001056">
    <property type="component" value="Unassembled WGS sequence"/>
</dbReference>
<dbReference type="EMBL" id="CH408029">
    <property type="protein sequence ID" value="EAQ92338.1"/>
    <property type="molecule type" value="Genomic_DNA"/>
</dbReference>
<protein>
    <submittedName>
        <fullName evidence="2">Uncharacterized protein</fullName>
    </submittedName>
</protein>